<keyword evidence="1" id="KW-0812">Transmembrane</keyword>
<keyword evidence="1" id="KW-0472">Membrane</keyword>
<reference evidence="3" key="1">
    <citation type="submission" date="2016-01" db="EMBL/GenBank/DDBJ databases">
        <authorList>
            <person name="Mitreva M."/>
            <person name="Pepin K.H."/>
            <person name="Mihindukulasuriya K.A."/>
            <person name="Fulton R."/>
            <person name="Fronick C."/>
            <person name="O'Laughlin M."/>
            <person name="Miner T."/>
            <person name="Herter B."/>
            <person name="Rosa B.A."/>
            <person name="Cordes M."/>
            <person name="Tomlinson C."/>
            <person name="Wollam A."/>
            <person name="Palsikar V.B."/>
            <person name="Mardis E.R."/>
            <person name="Wilson R.K."/>
        </authorList>
    </citation>
    <scope>NUCLEOTIDE SEQUENCE [LARGE SCALE GENOMIC DNA]</scope>
    <source>
        <strain evidence="3">KA00274</strain>
    </source>
</reference>
<sequence>MSYMHNDLILLSYTITYHHDLFLILGFQTILADALIIINTLIELIFRA</sequence>
<keyword evidence="1" id="KW-1133">Transmembrane helix</keyword>
<proteinExistence type="predicted"/>
<dbReference type="EMBL" id="LSCV01000045">
    <property type="protein sequence ID" value="KXB38906.1"/>
    <property type="molecule type" value="Genomic_DNA"/>
</dbReference>
<evidence type="ECO:0000313" key="3">
    <source>
        <dbReference type="Proteomes" id="UP000070080"/>
    </source>
</evidence>
<evidence type="ECO:0000313" key="2">
    <source>
        <dbReference type="EMBL" id="KXB38906.1"/>
    </source>
</evidence>
<gene>
    <name evidence="2" type="ORF">HMPREF1872_01393</name>
</gene>
<keyword evidence="3" id="KW-1185">Reference proteome</keyword>
<protein>
    <submittedName>
        <fullName evidence="2">Uncharacterized protein</fullName>
    </submittedName>
</protein>
<accession>A0A133Y6T2</accession>
<feature type="transmembrane region" description="Helical" evidence="1">
    <location>
        <begin position="21"/>
        <end position="42"/>
    </location>
</feature>
<comment type="caution">
    <text evidence="2">The sequence shown here is derived from an EMBL/GenBank/DDBJ whole genome shotgun (WGS) entry which is preliminary data.</text>
</comment>
<evidence type="ECO:0000256" key="1">
    <source>
        <dbReference type="SAM" id="Phobius"/>
    </source>
</evidence>
<organism evidence="2 3">
    <name type="scientific">Amygdalobacter nucleatus</name>
    <dbReference type="NCBI Taxonomy" id="3029274"/>
    <lineage>
        <taxon>Bacteria</taxon>
        <taxon>Bacillati</taxon>
        <taxon>Bacillota</taxon>
        <taxon>Clostridia</taxon>
        <taxon>Eubacteriales</taxon>
        <taxon>Oscillospiraceae</taxon>
        <taxon>Amygdalobacter</taxon>
    </lineage>
</organism>
<dbReference type="AlphaFoldDB" id="A0A133Y6T2"/>
<dbReference type="STRING" id="1497955.HMPREF1872_01393"/>
<name>A0A133Y6T2_9FIRM</name>
<dbReference type="Proteomes" id="UP000070080">
    <property type="component" value="Unassembled WGS sequence"/>
</dbReference>